<organism evidence="4 5">
    <name type="scientific">Dreissena polymorpha</name>
    <name type="common">Zebra mussel</name>
    <name type="synonym">Mytilus polymorpha</name>
    <dbReference type="NCBI Taxonomy" id="45954"/>
    <lineage>
        <taxon>Eukaryota</taxon>
        <taxon>Metazoa</taxon>
        <taxon>Spiralia</taxon>
        <taxon>Lophotrochozoa</taxon>
        <taxon>Mollusca</taxon>
        <taxon>Bivalvia</taxon>
        <taxon>Autobranchia</taxon>
        <taxon>Heteroconchia</taxon>
        <taxon>Euheterodonta</taxon>
        <taxon>Imparidentia</taxon>
        <taxon>Neoheterodontei</taxon>
        <taxon>Myida</taxon>
        <taxon>Dreissenoidea</taxon>
        <taxon>Dreissenidae</taxon>
        <taxon>Dreissena</taxon>
    </lineage>
</organism>
<dbReference type="GO" id="GO:0042981">
    <property type="term" value="P:regulation of apoptotic process"/>
    <property type="evidence" value="ECO:0007669"/>
    <property type="project" value="InterPro"/>
</dbReference>
<reference evidence="4" key="2">
    <citation type="submission" date="2020-11" db="EMBL/GenBank/DDBJ databases">
        <authorList>
            <person name="McCartney M.A."/>
            <person name="Auch B."/>
            <person name="Kono T."/>
            <person name="Mallez S."/>
            <person name="Becker A."/>
            <person name="Gohl D.M."/>
            <person name="Silverstein K.A.T."/>
            <person name="Koren S."/>
            <person name="Bechman K.B."/>
            <person name="Herman A."/>
            <person name="Abrahante J.E."/>
            <person name="Garbe J."/>
        </authorList>
    </citation>
    <scope>NUCLEOTIDE SEQUENCE</scope>
    <source>
        <strain evidence="4">Duluth1</strain>
        <tissue evidence="4">Whole animal</tissue>
    </source>
</reference>
<dbReference type="SUPFAM" id="SSF47986">
    <property type="entry name" value="DEATH domain"/>
    <property type="match status" value="1"/>
</dbReference>
<protein>
    <recommendedName>
        <fullName evidence="3">DED domain-containing protein</fullName>
    </recommendedName>
</protein>
<dbReference type="GO" id="GO:0006915">
    <property type="term" value="P:apoptotic process"/>
    <property type="evidence" value="ECO:0007669"/>
    <property type="project" value="UniProtKB-KW"/>
</dbReference>
<evidence type="ECO:0000256" key="1">
    <source>
        <dbReference type="ARBA" id="ARBA00022703"/>
    </source>
</evidence>
<dbReference type="InterPro" id="IPR011029">
    <property type="entry name" value="DEATH-like_dom_sf"/>
</dbReference>
<dbReference type="PROSITE" id="PS50168">
    <property type="entry name" value="DED"/>
    <property type="match status" value="1"/>
</dbReference>
<dbReference type="CDD" id="cd00045">
    <property type="entry name" value="DED"/>
    <property type="match status" value="1"/>
</dbReference>
<dbReference type="EMBL" id="JAIWYP010000010">
    <property type="protein sequence ID" value="KAH3746590.1"/>
    <property type="molecule type" value="Genomic_DNA"/>
</dbReference>
<feature type="domain" description="DED" evidence="3">
    <location>
        <begin position="40"/>
        <end position="120"/>
    </location>
</feature>
<gene>
    <name evidence="4" type="ORF">DPMN_180999</name>
</gene>
<dbReference type="OrthoDB" id="6110800at2759"/>
<dbReference type="SMART" id="SM00031">
    <property type="entry name" value="DED"/>
    <property type="match status" value="1"/>
</dbReference>
<proteinExistence type="predicted"/>
<evidence type="ECO:0000259" key="3">
    <source>
        <dbReference type="PROSITE" id="PS50168"/>
    </source>
</evidence>
<dbReference type="InterPro" id="IPR001875">
    <property type="entry name" value="DED_dom"/>
</dbReference>
<keyword evidence="5" id="KW-1185">Reference proteome</keyword>
<dbReference type="PANTHER" id="PTHR48169">
    <property type="entry name" value="DED DOMAIN-CONTAINING PROTEIN"/>
    <property type="match status" value="1"/>
</dbReference>
<reference evidence="4" key="1">
    <citation type="journal article" date="2019" name="bioRxiv">
        <title>The Genome of the Zebra Mussel, Dreissena polymorpha: A Resource for Invasive Species Research.</title>
        <authorList>
            <person name="McCartney M.A."/>
            <person name="Auch B."/>
            <person name="Kono T."/>
            <person name="Mallez S."/>
            <person name="Zhang Y."/>
            <person name="Obille A."/>
            <person name="Becker A."/>
            <person name="Abrahante J.E."/>
            <person name="Garbe J."/>
            <person name="Badalamenti J.P."/>
            <person name="Herman A."/>
            <person name="Mangelson H."/>
            <person name="Liachko I."/>
            <person name="Sullivan S."/>
            <person name="Sone E.D."/>
            <person name="Koren S."/>
            <person name="Silverstein K.A.T."/>
            <person name="Beckman K.B."/>
            <person name="Gohl D.M."/>
        </authorList>
    </citation>
    <scope>NUCLEOTIDE SEQUENCE</scope>
    <source>
        <strain evidence="4">Duluth1</strain>
        <tissue evidence="4">Whole animal</tissue>
    </source>
</reference>
<keyword evidence="1" id="KW-0053">Apoptosis</keyword>
<evidence type="ECO:0000313" key="5">
    <source>
        <dbReference type="Proteomes" id="UP000828390"/>
    </source>
</evidence>
<name>A0A9D4I3A6_DREPO</name>
<evidence type="ECO:0000256" key="2">
    <source>
        <dbReference type="SAM" id="Coils"/>
    </source>
</evidence>
<comment type="caution">
    <text evidence="4">The sequence shown here is derived from an EMBL/GenBank/DDBJ whole genome shotgun (WGS) entry which is preliminary data.</text>
</comment>
<feature type="coiled-coil region" evidence="2">
    <location>
        <begin position="259"/>
        <end position="300"/>
    </location>
</feature>
<evidence type="ECO:0000313" key="4">
    <source>
        <dbReference type="EMBL" id="KAH3746590.1"/>
    </source>
</evidence>
<accession>A0A9D4I3A6</accession>
<dbReference type="Proteomes" id="UP000828390">
    <property type="component" value="Unassembled WGS sequence"/>
</dbReference>
<keyword evidence="2" id="KW-0175">Coiled coil</keyword>
<dbReference type="Gene3D" id="1.10.533.10">
    <property type="entry name" value="Death Domain, Fas"/>
    <property type="match status" value="1"/>
</dbReference>
<dbReference type="PANTHER" id="PTHR48169:SF7">
    <property type="entry name" value="CASPASE 10"/>
    <property type="match status" value="1"/>
</dbReference>
<sequence length="619" mass="71506">MAEFRLPTKDAGDHDTKLFQKPIPKAGVPVVFPQPPDDWQFNQFINQIADDIGNHDLEKMKYQCSGAGGIQSHVLEEIKTVRSLFRLLKNREFLNRENMVYLQILLKVAGRMDLVEKVIDFAKSMGDTLYYYPATREPENGYKYVKMHVEGIDFSNSDNMYIQDLKQRLSMALFVPMQFILLAGIEPSSSLLITFMVPEEYIELMVKRLTNGDRFPELHSHHIDVIKNGDKAFDITGKVEAQVVVSEQNEKLTSVYQQLDTARQNLGRSELEVVRLSEEIERIQTEDKRIRDEMENMRKQVEANDLQTEQLVNTFQQILQKQERENASGINYQELNNRVHEFKDSLLAVNETNNSKQTLKNIVNKNTELITSWMGVSFIERERGLHLALRQHFLAAKAMEAQLLTYQFLASIELDKIEQELLATVQNLQSKFKVEVVAEQRVQLNETALAILRRISPRLRFKEKNKLMKKYIWDEVDKIKEKMDLEPSFFLAGLFYKEMRTKQIVPPYEEFISGLLAEVGRDDLRTKFIDLWRGSHQQRAHSADEPVNMTSTDNEKMWSLMSKMANEVSAMHHRMMSVVGSFPTGIDSPLFDSKYFQNRDASGVGTSPNNSFAESNAHA</sequence>
<dbReference type="AlphaFoldDB" id="A0A9D4I3A6"/>
<dbReference type="Pfam" id="PF01335">
    <property type="entry name" value="DED"/>
    <property type="match status" value="1"/>
</dbReference>